<comment type="caution">
    <text evidence="1">The sequence shown here is derived from an EMBL/GenBank/DDBJ whole genome shotgun (WGS) entry which is preliminary data.</text>
</comment>
<evidence type="ECO:0008006" key="3">
    <source>
        <dbReference type="Google" id="ProtNLM"/>
    </source>
</evidence>
<protein>
    <recommendedName>
        <fullName evidence="3">DUF2971 domain-containing protein</fullName>
    </recommendedName>
</protein>
<dbReference type="AlphaFoldDB" id="A0A090X2X1"/>
<reference evidence="1 2" key="1">
    <citation type="journal article" date="2014" name="Genome Announc.">
        <title>Draft Genome Sequences of Marine Flavobacterium Nonlabens Strains NR17, NR24, NR27, NR32, NR33, and Ara13.</title>
        <authorList>
            <person name="Nakanishi M."/>
            <person name="Meirelles P."/>
            <person name="Suzuki R."/>
            <person name="Takatani N."/>
            <person name="Mino S."/>
            <person name="Suda W."/>
            <person name="Oshima K."/>
            <person name="Hattori M."/>
            <person name="Ohkuma M."/>
            <person name="Hosokawa M."/>
            <person name="Miyashita K."/>
            <person name="Thompson F.L."/>
            <person name="Niwa A."/>
            <person name="Sawabe T."/>
            <person name="Sawabe T."/>
        </authorList>
    </citation>
    <scope>NUCLEOTIDE SEQUENCE [LARGE SCALE GENOMIC DNA]</scope>
    <source>
        <strain evidence="2">JCM19275</strain>
    </source>
</reference>
<sequence length="307" mass="36729">MIESVRLNKFLRNHNMSIDEFSKIITHLNLDIELRPTAKIDIVSIEFIESYLRIKKDDKYLSKQNDKFDYSKSTEGVLLRLRKLKPQPKTIFKYYSNDEKGLNLDALKNKYLYHSSFKSFNDPFDCNINLVSFRKNGKFKKTQKKKKDLFKNKLNNVGICCFTTKKDSILMWSHYSNSHKGYCLEFMKKEEELYPVNYIKDFNKTNYYDNIKDSEFHLTYSKSEEWSYENEYRSIVDNIDPTNPNSRKRKYSPHRLKSVYFGVNASDKLKLQIIEILKENYVNFKEIELYENHLKENSFGIESVKIN</sequence>
<organism evidence="1 2">
    <name type="scientific">Nonlabens ulvanivorans</name>
    <name type="common">Persicivirga ulvanivorans</name>
    <dbReference type="NCBI Taxonomy" id="906888"/>
    <lineage>
        <taxon>Bacteria</taxon>
        <taxon>Pseudomonadati</taxon>
        <taxon>Bacteroidota</taxon>
        <taxon>Flavobacteriia</taxon>
        <taxon>Flavobacteriales</taxon>
        <taxon>Flavobacteriaceae</taxon>
        <taxon>Nonlabens</taxon>
    </lineage>
</organism>
<dbReference type="InterPro" id="IPR021352">
    <property type="entry name" value="DUF2971"/>
</dbReference>
<evidence type="ECO:0000313" key="1">
    <source>
        <dbReference type="EMBL" id="GAL75022.1"/>
    </source>
</evidence>
<evidence type="ECO:0000313" key="2">
    <source>
        <dbReference type="Proteomes" id="UP000029647"/>
    </source>
</evidence>
<proteinExistence type="predicted"/>
<dbReference type="EMBL" id="BBNT01000003">
    <property type="protein sequence ID" value="GAL75022.1"/>
    <property type="molecule type" value="Genomic_DNA"/>
</dbReference>
<gene>
    <name evidence="1" type="ORF">JCM19275_1061</name>
</gene>
<dbReference type="Pfam" id="PF11185">
    <property type="entry name" value="DUF2971"/>
    <property type="match status" value="1"/>
</dbReference>
<dbReference type="Proteomes" id="UP000029647">
    <property type="component" value="Unassembled WGS sequence"/>
</dbReference>
<accession>A0A090X2X1</accession>
<name>A0A090X2X1_NONUL</name>